<evidence type="ECO:0008006" key="3">
    <source>
        <dbReference type="Google" id="ProtNLM"/>
    </source>
</evidence>
<evidence type="ECO:0000313" key="2">
    <source>
        <dbReference type="Proteomes" id="UP000316714"/>
    </source>
</evidence>
<evidence type="ECO:0000313" key="1">
    <source>
        <dbReference type="EMBL" id="TWT30248.1"/>
    </source>
</evidence>
<proteinExistence type="predicted"/>
<name>A0A5C5UVR1_9BACT</name>
<sequence>MKRPLGFLAASVSLISVVFLLLVFARQQSLARVEEAKAERIAQQLSEVKAGVDSVGLSYPELLPLLAAEPECVENLTDITFWCDVDQEHAAHVASLENVEKMYFYCTDPSPVLPHAQGLPIKEITFELVQLSPAEVQSLGQIESLERVAFQGQRISPHYLAILKELPDRIQLDLTESSIESE</sequence>
<dbReference type="Proteomes" id="UP000316714">
    <property type="component" value="Unassembled WGS sequence"/>
</dbReference>
<keyword evidence="2" id="KW-1185">Reference proteome</keyword>
<organism evidence="1 2">
    <name type="scientific">Posidoniimonas corsicana</name>
    <dbReference type="NCBI Taxonomy" id="1938618"/>
    <lineage>
        <taxon>Bacteria</taxon>
        <taxon>Pseudomonadati</taxon>
        <taxon>Planctomycetota</taxon>
        <taxon>Planctomycetia</taxon>
        <taxon>Pirellulales</taxon>
        <taxon>Lacipirellulaceae</taxon>
        <taxon>Posidoniimonas</taxon>
    </lineage>
</organism>
<gene>
    <name evidence="1" type="ORF">KOR34_48060</name>
</gene>
<reference evidence="1 2" key="1">
    <citation type="submission" date="2019-02" db="EMBL/GenBank/DDBJ databases">
        <title>Deep-cultivation of Planctomycetes and their phenomic and genomic characterization uncovers novel biology.</title>
        <authorList>
            <person name="Wiegand S."/>
            <person name="Jogler M."/>
            <person name="Boedeker C."/>
            <person name="Pinto D."/>
            <person name="Vollmers J."/>
            <person name="Rivas-Marin E."/>
            <person name="Kohn T."/>
            <person name="Peeters S.H."/>
            <person name="Heuer A."/>
            <person name="Rast P."/>
            <person name="Oberbeckmann S."/>
            <person name="Bunk B."/>
            <person name="Jeske O."/>
            <person name="Meyerdierks A."/>
            <person name="Storesund J.E."/>
            <person name="Kallscheuer N."/>
            <person name="Luecker S."/>
            <person name="Lage O.M."/>
            <person name="Pohl T."/>
            <person name="Merkel B.J."/>
            <person name="Hornburger P."/>
            <person name="Mueller R.-W."/>
            <person name="Bruemmer F."/>
            <person name="Labrenz M."/>
            <person name="Spormann A.M."/>
            <person name="Op Den Camp H."/>
            <person name="Overmann J."/>
            <person name="Amann R."/>
            <person name="Jetten M.S.M."/>
            <person name="Mascher T."/>
            <person name="Medema M.H."/>
            <person name="Devos D.P."/>
            <person name="Kaster A.-K."/>
            <person name="Ovreas L."/>
            <person name="Rohde M."/>
            <person name="Galperin M.Y."/>
            <person name="Jogler C."/>
        </authorList>
    </citation>
    <scope>NUCLEOTIDE SEQUENCE [LARGE SCALE GENOMIC DNA]</scope>
    <source>
        <strain evidence="1 2">KOR34</strain>
    </source>
</reference>
<dbReference type="EMBL" id="SIHJ01000005">
    <property type="protein sequence ID" value="TWT30248.1"/>
    <property type="molecule type" value="Genomic_DNA"/>
</dbReference>
<dbReference type="RefSeq" id="WP_146568613.1">
    <property type="nucleotide sequence ID" value="NZ_SIHJ01000005.1"/>
</dbReference>
<accession>A0A5C5UVR1</accession>
<comment type="caution">
    <text evidence="1">The sequence shown here is derived from an EMBL/GenBank/DDBJ whole genome shotgun (WGS) entry which is preliminary data.</text>
</comment>
<dbReference type="AlphaFoldDB" id="A0A5C5UVR1"/>
<protein>
    <recommendedName>
        <fullName evidence="3">Leucine Rich repeats (2 copies)</fullName>
    </recommendedName>
</protein>